<keyword evidence="1" id="KW-0285">Flavoprotein</keyword>
<protein>
    <submittedName>
        <fullName evidence="3">Alkylation response protein AidB-like acyl-CoA dehydrogenase</fullName>
    </submittedName>
</protein>
<dbReference type="InterPro" id="IPR036250">
    <property type="entry name" value="AcylCo_DH-like_C"/>
</dbReference>
<name>A0A840NXQ3_9ACTN</name>
<dbReference type="InterPro" id="IPR009100">
    <property type="entry name" value="AcylCoA_DH/oxidase_NM_dom_sf"/>
</dbReference>
<dbReference type="PANTHER" id="PTHR43884:SF19">
    <property type="entry name" value="ACYL-COA DEHYDROGENASE FADE4-RELATED"/>
    <property type="match status" value="1"/>
</dbReference>
<dbReference type="AlphaFoldDB" id="A0A840NXQ3"/>
<gene>
    <name evidence="3" type="ORF">HNP84_002004</name>
</gene>
<feature type="domain" description="Acyl-CoA oxidase/dehydrogenase middle" evidence="2">
    <location>
        <begin position="126"/>
        <end position="217"/>
    </location>
</feature>
<organism evidence="3 4">
    <name type="scientific">Thermocatellispora tengchongensis</name>
    <dbReference type="NCBI Taxonomy" id="1073253"/>
    <lineage>
        <taxon>Bacteria</taxon>
        <taxon>Bacillati</taxon>
        <taxon>Actinomycetota</taxon>
        <taxon>Actinomycetes</taxon>
        <taxon>Streptosporangiales</taxon>
        <taxon>Streptosporangiaceae</taxon>
        <taxon>Thermocatellispora</taxon>
    </lineage>
</organism>
<dbReference type="Gene3D" id="2.40.110.10">
    <property type="entry name" value="Butyryl-CoA Dehydrogenase, subunit A, domain 2"/>
    <property type="match status" value="1"/>
</dbReference>
<dbReference type="RefSeq" id="WP_185049134.1">
    <property type="nucleotide sequence ID" value="NZ_BAABIX010000063.1"/>
</dbReference>
<dbReference type="Gene3D" id="1.10.540.10">
    <property type="entry name" value="Acyl-CoA dehydrogenase/oxidase, N-terminal domain"/>
    <property type="match status" value="1"/>
</dbReference>
<accession>A0A840NXQ3</accession>
<comment type="caution">
    <text evidence="3">The sequence shown here is derived from an EMBL/GenBank/DDBJ whole genome shotgun (WGS) entry which is preliminary data.</text>
</comment>
<evidence type="ECO:0000256" key="1">
    <source>
        <dbReference type="ARBA" id="ARBA00022630"/>
    </source>
</evidence>
<dbReference type="InterPro" id="IPR037069">
    <property type="entry name" value="AcylCoA_DH/ox_N_sf"/>
</dbReference>
<evidence type="ECO:0000259" key="2">
    <source>
        <dbReference type="Pfam" id="PF02770"/>
    </source>
</evidence>
<dbReference type="SUPFAM" id="SSF47203">
    <property type="entry name" value="Acyl-CoA dehydrogenase C-terminal domain-like"/>
    <property type="match status" value="1"/>
</dbReference>
<dbReference type="EMBL" id="JACHGN010000004">
    <property type="protein sequence ID" value="MBB5132288.1"/>
    <property type="molecule type" value="Genomic_DNA"/>
</dbReference>
<dbReference type="Proteomes" id="UP000578449">
    <property type="component" value="Unassembled WGS sequence"/>
</dbReference>
<evidence type="ECO:0000313" key="4">
    <source>
        <dbReference type="Proteomes" id="UP000578449"/>
    </source>
</evidence>
<dbReference type="Pfam" id="PF02770">
    <property type="entry name" value="Acyl-CoA_dh_M"/>
    <property type="match status" value="1"/>
</dbReference>
<dbReference type="GO" id="GO:0005886">
    <property type="term" value="C:plasma membrane"/>
    <property type="evidence" value="ECO:0007669"/>
    <property type="project" value="TreeGrafter"/>
</dbReference>
<dbReference type="InterPro" id="IPR046373">
    <property type="entry name" value="Acyl-CoA_Oxase/DH_mid-dom_sf"/>
</dbReference>
<evidence type="ECO:0000313" key="3">
    <source>
        <dbReference type="EMBL" id="MBB5132288.1"/>
    </source>
</evidence>
<keyword evidence="4" id="KW-1185">Reference proteome</keyword>
<dbReference type="InterPro" id="IPR006091">
    <property type="entry name" value="Acyl-CoA_Oxase/DH_mid-dom"/>
</dbReference>
<dbReference type="PANTHER" id="PTHR43884">
    <property type="entry name" value="ACYL-COA DEHYDROGENASE"/>
    <property type="match status" value="1"/>
</dbReference>
<dbReference type="GO" id="GO:0003995">
    <property type="term" value="F:acyl-CoA dehydrogenase activity"/>
    <property type="evidence" value="ECO:0007669"/>
    <property type="project" value="TreeGrafter"/>
</dbReference>
<proteinExistence type="predicted"/>
<dbReference type="Gene3D" id="1.20.140.10">
    <property type="entry name" value="Butyryl-CoA Dehydrogenase, subunit A, domain 3"/>
    <property type="match status" value="1"/>
</dbReference>
<reference evidence="3 4" key="1">
    <citation type="submission" date="2020-08" db="EMBL/GenBank/DDBJ databases">
        <title>Genomic Encyclopedia of Type Strains, Phase IV (KMG-IV): sequencing the most valuable type-strain genomes for metagenomic binning, comparative biology and taxonomic classification.</title>
        <authorList>
            <person name="Goeker M."/>
        </authorList>
    </citation>
    <scope>NUCLEOTIDE SEQUENCE [LARGE SCALE GENOMIC DNA]</scope>
    <source>
        <strain evidence="3 4">DSM 45615</strain>
    </source>
</reference>
<dbReference type="SUPFAM" id="SSF56645">
    <property type="entry name" value="Acyl-CoA dehydrogenase NM domain-like"/>
    <property type="match status" value="1"/>
</dbReference>
<dbReference type="GO" id="GO:0050660">
    <property type="term" value="F:flavin adenine dinucleotide binding"/>
    <property type="evidence" value="ECO:0007669"/>
    <property type="project" value="InterPro"/>
</dbReference>
<sequence>MPERYPPFTDLERLESHLGDPHDERVVFSHAACVRLDAAEEFPGDICAHLDRWGVPAYYVPAECGGALRTLEHGLHLLRAIARRDLTVAIGHGKTFLGAVSAWFGGPEIQELVARWVLAGVPVSWGLTERAHGSDLLAGEVTVEETDGALRLTGEKWLINNATRGGVTAVLARVHGREGPRAFDVVYADKAGLAPGTFRTLPKERTLGIRGADISGIAYTGAPVPEGNRVGEPGTGLETVLRALQLTRTMCAGLSLGGGEHALRLAMSMLGPRAGEPEARARLLDAYADHLAAEVVATVAARCAHLAPAELSVVSAAVKYLVPLRTDALIRRLGDLLGMAAWDGGPEAVRFDKVARDHRIVDLFDGNRVVNLYAIVNQLPLLAAACARPVEWPQAAGLAALDRPCPALAPGRLRLVAARGVTVLRALPGAAERLREMAARRPELRPLAEVAAEVLARARSLCERTAALKPAPALVPVEHFEAAESFAAVFAAAAAVEVWLATHGSKPVAADDPRWAGGAWVRMVVHRLLGTPCDEPAREAMWTALTAQHREGMLLSLFPCRLAEGGMG</sequence>